<organism evidence="2 3">
    <name type="scientific">Mucilaginibacter auburnensis</name>
    <dbReference type="NCBI Taxonomy" id="1457233"/>
    <lineage>
        <taxon>Bacteria</taxon>
        <taxon>Pseudomonadati</taxon>
        <taxon>Bacteroidota</taxon>
        <taxon>Sphingobacteriia</taxon>
        <taxon>Sphingobacteriales</taxon>
        <taxon>Sphingobacteriaceae</taxon>
        <taxon>Mucilaginibacter</taxon>
    </lineage>
</organism>
<feature type="transmembrane region" description="Helical" evidence="1">
    <location>
        <begin position="12"/>
        <end position="32"/>
    </location>
</feature>
<evidence type="ECO:0000313" key="2">
    <source>
        <dbReference type="EMBL" id="PJJ83853.1"/>
    </source>
</evidence>
<evidence type="ECO:0000313" key="3">
    <source>
        <dbReference type="Proteomes" id="UP000242687"/>
    </source>
</evidence>
<accession>A0A2H9VSQ1</accession>
<name>A0A2H9VSQ1_9SPHI</name>
<gene>
    <name evidence="2" type="ORF">CLV57_0848</name>
</gene>
<dbReference type="AlphaFoldDB" id="A0A2H9VSQ1"/>
<dbReference type="RefSeq" id="WP_100340089.1">
    <property type="nucleotide sequence ID" value="NZ_PGFJ01000001.1"/>
</dbReference>
<keyword evidence="1" id="KW-1133">Transmembrane helix</keyword>
<dbReference type="EMBL" id="PGFJ01000001">
    <property type="protein sequence ID" value="PJJ83853.1"/>
    <property type="molecule type" value="Genomic_DNA"/>
</dbReference>
<dbReference type="Proteomes" id="UP000242687">
    <property type="component" value="Unassembled WGS sequence"/>
</dbReference>
<protein>
    <recommendedName>
        <fullName evidence="4">YtxH-like protein</fullName>
    </recommendedName>
</protein>
<evidence type="ECO:0000256" key="1">
    <source>
        <dbReference type="SAM" id="Phobius"/>
    </source>
</evidence>
<reference evidence="2 3" key="1">
    <citation type="submission" date="2017-11" db="EMBL/GenBank/DDBJ databases">
        <title>Genomic Encyclopedia of Archaeal and Bacterial Type Strains, Phase II (KMG-II): From Individual Species to Whole Genera.</title>
        <authorList>
            <person name="Goeker M."/>
        </authorList>
    </citation>
    <scope>NUCLEOTIDE SEQUENCE [LARGE SCALE GENOMIC DNA]</scope>
    <source>
        <strain evidence="2 3">DSM 28175</strain>
    </source>
</reference>
<comment type="caution">
    <text evidence="2">The sequence shown here is derived from an EMBL/GenBank/DDBJ whole genome shotgun (WGS) entry which is preliminary data.</text>
</comment>
<keyword evidence="3" id="KW-1185">Reference proteome</keyword>
<proteinExistence type="predicted"/>
<evidence type="ECO:0008006" key="4">
    <source>
        <dbReference type="Google" id="ProtNLM"/>
    </source>
</evidence>
<keyword evidence="1" id="KW-0812">Transmembrane</keyword>
<keyword evidence="1" id="KW-0472">Membrane</keyword>
<sequence length="79" mass="8444">MKNPFKKKDNTAIIAAVAVASLAAGAVAYLFLTDNGSDLRSGWKKKIKDIAKDAAVDAINKHTRIPKKIARAATEHVAN</sequence>